<dbReference type="PATRIC" id="fig|1129794.4.peg.5298"/>
<sequence length="125" mass="13288">MQTRAMHDARGDYCFQINLDSVTPAFGPPALDYISDTASAKEATCDTDIEFGNPEYLTTNASEMTDAGVNLSTLPGFSFISFNSLGQPVDAAGELTCSNQCEIILTGESAVSVCIESQGYIHACE</sequence>
<evidence type="ECO:0000313" key="1">
    <source>
        <dbReference type="EMBL" id="AGH47412.1"/>
    </source>
</evidence>
<protein>
    <recommendedName>
        <fullName evidence="3">MSHA pilin protein MshC</fullName>
    </recommendedName>
</protein>
<dbReference type="eggNOG" id="COG4968">
    <property type="taxonomic scope" value="Bacteria"/>
</dbReference>
<organism evidence="1 2">
    <name type="scientific">Paraglaciecola psychrophila 170</name>
    <dbReference type="NCBI Taxonomy" id="1129794"/>
    <lineage>
        <taxon>Bacteria</taxon>
        <taxon>Pseudomonadati</taxon>
        <taxon>Pseudomonadota</taxon>
        <taxon>Gammaproteobacteria</taxon>
        <taxon>Alteromonadales</taxon>
        <taxon>Alteromonadaceae</taxon>
        <taxon>Paraglaciecola</taxon>
    </lineage>
</organism>
<reference evidence="1 2" key="1">
    <citation type="journal article" date="2013" name="Genome Announc.">
        <title>Complete Genome Sequence of Glaciecola psychrophila Strain 170T.</title>
        <authorList>
            <person name="Yin J."/>
            <person name="Chen J."/>
            <person name="Liu G."/>
            <person name="Yu Y."/>
            <person name="Song L."/>
            <person name="Wang X."/>
            <person name="Qu X."/>
        </authorList>
    </citation>
    <scope>NUCLEOTIDE SEQUENCE [LARGE SCALE GENOMIC DNA]</scope>
    <source>
        <strain evidence="1 2">170</strain>
    </source>
</reference>
<dbReference type="Proteomes" id="UP000011864">
    <property type="component" value="Chromosome"/>
</dbReference>
<dbReference type="AlphaFoldDB" id="M4S9S0"/>
<proteinExistence type="predicted"/>
<evidence type="ECO:0008006" key="3">
    <source>
        <dbReference type="Google" id="ProtNLM"/>
    </source>
</evidence>
<evidence type="ECO:0000313" key="2">
    <source>
        <dbReference type="Proteomes" id="UP000011864"/>
    </source>
</evidence>
<dbReference type="KEGG" id="gps:C427_5315"/>
<dbReference type="STRING" id="1129794.C427_5315"/>
<keyword evidence="2" id="KW-1185">Reference proteome</keyword>
<dbReference type="HOGENOM" id="CLU_125322_0_0_6"/>
<gene>
    <name evidence="1" type="ORF">C427_5315</name>
</gene>
<dbReference type="EMBL" id="CP003837">
    <property type="protein sequence ID" value="AGH47412.1"/>
    <property type="molecule type" value="Genomic_DNA"/>
</dbReference>
<name>M4S9S0_9ALTE</name>
<accession>M4S9S0</accession>